<proteinExistence type="predicted"/>
<gene>
    <name evidence="1" type="ordered locus">P9301_06671</name>
</gene>
<name>A3PC15_PROM0</name>
<dbReference type="AlphaFoldDB" id="A3PC15"/>
<dbReference type="EMBL" id="CP000576">
    <property type="protein sequence ID" value="ABO17290.1"/>
    <property type="molecule type" value="Genomic_DNA"/>
</dbReference>
<dbReference type="Proteomes" id="UP000001430">
    <property type="component" value="Chromosome"/>
</dbReference>
<accession>A3PC15</accession>
<dbReference type="KEGG" id="pmg:P9301_06671"/>
<dbReference type="STRING" id="167546.P9301_06671"/>
<dbReference type="HOGENOM" id="CLU_542743_0_0_3"/>
<protein>
    <submittedName>
        <fullName evidence="1">Uncharacterized protein</fullName>
    </submittedName>
</protein>
<organism evidence="1 2">
    <name type="scientific">Prochlorococcus marinus (strain MIT 9301)</name>
    <dbReference type="NCBI Taxonomy" id="167546"/>
    <lineage>
        <taxon>Bacteria</taxon>
        <taxon>Bacillati</taxon>
        <taxon>Cyanobacteriota</taxon>
        <taxon>Cyanophyceae</taxon>
        <taxon>Synechococcales</taxon>
        <taxon>Prochlorococcaceae</taxon>
        <taxon>Prochlorococcus</taxon>
    </lineage>
</organism>
<reference evidence="1 2" key="1">
    <citation type="journal article" date="2007" name="PLoS Genet.">
        <title>Patterns and implications of gene gain and loss in the evolution of Prochlorococcus.</title>
        <authorList>
            <person name="Kettler G.C."/>
            <person name="Martiny A.C."/>
            <person name="Huang K."/>
            <person name="Zucker J."/>
            <person name="Coleman M.L."/>
            <person name="Rodrigue S."/>
            <person name="Chen F."/>
            <person name="Lapidus A."/>
            <person name="Ferriera S."/>
            <person name="Johnson J."/>
            <person name="Steglich C."/>
            <person name="Church G.M."/>
            <person name="Richardson P."/>
            <person name="Chisholm S.W."/>
        </authorList>
    </citation>
    <scope>NUCLEOTIDE SEQUENCE [LARGE SCALE GENOMIC DNA]</scope>
    <source>
        <strain evidence="1 2">MIT 9301</strain>
    </source>
</reference>
<keyword evidence="2" id="KW-1185">Reference proteome</keyword>
<sequence length="515" mass="58730">MGKKLKNYQEFPKMKNNFVENIKDEKYFYSLIEDVENSKVGFYSVGLYPASLAYNCAMHGKSNNILLAPREDRDLLGAFSKDVISGMDNEIIEKIKRMGNYSSEGKIKSFDLNDLLLKCEIVILASNSNHIQDDVKNALELRKNLKRENVVLGCLVGSFCIDNKNKNPFILCNKYPNLAFFTGFHRHGALRNPNDSFTANFCHPNALTALIGARILNQLSPKIQVSPGVHNIECQYIKSIKNISSIFAGFVNNFHSDKPGMLPTINTILLTQCLDQAASVSIKVRKKNKLENKYLSLKELGYGEEIISAREINNEKFCEKGDYTFSQLNAVKADVLGSMTLPTEGKPTRNFQAGQVLSDMLLQLNRCPKDVSEFVNWCNKYSLSQGGLEGLKSLKFWPDIYKEFKIKNNNCSMINLIYLCFNANSEEKKEIYKVLISSEEITNFCQESVKSELSFELNEKLKGDYLFDDIENFYKKLFTNKEQNALKTNKYSNQISKKNPSYINVLKIINKYFNN</sequence>
<dbReference type="eggNOG" id="ENOG502Z8DA">
    <property type="taxonomic scope" value="Bacteria"/>
</dbReference>
<evidence type="ECO:0000313" key="1">
    <source>
        <dbReference type="EMBL" id="ABO17290.1"/>
    </source>
</evidence>
<evidence type="ECO:0000313" key="2">
    <source>
        <dbReference type="Proteomes" id="UP000001430"/>
    </source>
</evidence>